<name>A0ABW9J8A0_9SPHI</name>
<dbReference type="EMBL" id="SSHJ02000007">
    <property type="protein sequence ID" value="MFN0256756.1"/>
    <property type="molecule type" value="Genomic_DNA"/>
</dbReference>
<proteinExistence type="predicted"/>
<protein>
    <recommendedName>
        <fullName evidence="3">TerB family tellurite resistance protein</fullName>
    </recommendedName>
</protein>
<dbReference type="RefSeq" id="WP_138723839.1">
    <property type="nucleotide sequence ID" value="NZ_SSHJ02000007.1"/>
</dbReference>
<dbReference type="Proteomes" id="UP001517247">
    <property type="component" value="Unassembled WGS sequence"/>
</dbReference>
<sequence>MGWIRLRQRVLGGRFKMLKGLLYGLLLLVFGVHPLMAQTWSEWFRQKKTQQRYLIEQIAALRGYAEMVQNGYRLASSGLGVVSDLAKGEFSLHHAFISGLKQVNPGIRNSEKVAEVVEMQLAISSGFRDLDRDGRLGFSDRQYVEQVRENLWQWCLDDLEELLLVITAGRLEMDDRQRLERLDKVYFSMREHLAFAQRFQQTVWGIINSGKDEQRSIGSLWKLHGIR</sequence>
<evidence type="ECO:0000313" key="1">
    <source>
        <dbReference type="EMBL" id="MFN0256756.1"/>
    </source>
</evidence>
<gene>
    <name evidence="1" type="ORF">E6A44_014295</name>
</gene>
<evidence type="ECO:0008006" key="3">
    <source>
        <dbReference type="Google" id="ProtNLM"/>
    </source>
</evidence>
<comment type="caution">
    <text evidence="1">The sequence shown here is derived from an EMBL/GenBank/DDBJ whole genome shotgun (WGS) entry which is preliminary data.</text>
</comment>
<reference evidence="1 2" key="1">
    <citation type="submission" date="2024-12" db="EMBL/GenBank/DDBJ databases">
        <authorList>
            <person name="Hu S."/>
        </authorList>
    </citation>
    <scope>NUCLEOTIDE SEQUENCE [LARGE SCALE GENOMIC DNA]</scope>
    <source>
        <strain evidence="1 2">THG-T11</strain>
    </source>
</reference>
<evidence type="ECO:0000313" key="2">
    <source>
        <dbReference type="Proteomes" id="UP001517247"/>
    </source>
</evidence>
<accession>A0ABW9J8A0</accession>
<organism evidence="1 2">
    <name type="scientific">Pedobacter ureilyticus</name>
    <dbReference type="NCBI Taxonomy" id="1393051"/>
    <lineage>
        <taxon>Bacteria</taxon>
        <taxon>Pseudomonadati</taxon>
        <taxon>Bacteroidota</taxon>
        <taxon>Sphingobacteriia</taxon>
        <taxon>Sphingobacteriales</taxon>
        <taxon>Sphingobacteriaceae</taxon>
        <taxon>Pedobacter</taxon>
    </lineage>
</organism>
<keyword evidence="2" id="KW-1185">Reference proteome</keyword>